<evidence type="ECO:0000313" key="3">
    <source>
        <dbReference type="Proteomes" id="UP001308179"/>
    </source>
</evidence>
<name>A0ABR0KWI8_9PEZI</name>
<feature type="compositionally biased region" description="Polar residues" evidence="1">
    <location>
        <begin position="173"/>
        <end position="187"/>
    </location>
</feature>
<sequence>MQHRIKRATVVPPTAATPTSGCSLPTSGAGSTIYLGRKRPIASTSEDDETGSPNKRRRLYTLGEESGEFQWAADRDYLPRAESDGTSYSTFRYYGALASTAKRKRSSGNVSPTEERAINKPRFDAQHGNGEHTMTDEKERSVEDDKLVSADTTACEDHSFTASRKEPAGPESTEAQSARHNATTTEQIRSEALSLARTRFLRL</sequence>
<feature type="region of interest" description="Disordered" evidence="1">
    <location>
        <begin position="1"/>
        <end position="65"/>
    </location>
</feature>
<comment type="caution">
    <text evidence="2">The sequence shown here is derived from an EMBL/GenBank/DDBJ whole genome shotgun (WGS) entry which is preliminary data.</text>
</comment>
<evidence type="ECO:0000256" key="1">
    <source>
        <dbReference type="SAM" id="MobiDB-lite"/>
    </source>
</evidence>
<reference evidence="2 3" key="1">
    <citation type="submission" date="2023-08" db="EMBL/GenBank/DDBJ databases">
        <title>Black Yeasts Isolated from many extreme environments.</title>
        <authorList>
            <person name="Coleine C."/>
            <person name="Stajich J.E."/>
            <person name="Selbmann L."/>
        </authorList>
    </citation>
    <scope>NUCLEOTIDE SEQUENCE [LARGE SCALE GENOMIC DNA]</scope>
    <source>
        <strain evidence="2 3">CCFEE 5386</strain>
    </source>
</reference>
<proteinExistence type="predicted"/>
<keyword evidence="3" id="KW-1185">Reference proteome</keyword>
<protein>
    <submittedName>
        <fullName evidence="2">Uncharacterized protein</fullName>
    </submittedName>
</protein>
<dbReference type="EMBL" id="JAVRRR010001067">
    <property type="protein sequence ID" value="KAK5139648.1"/>
    <property type="molecule type" value="Genomic_DNA"/>
</dbReference>
<gene>
    <name evidence="2" type="ORF">LTR32_007306</name>
</gene>
<feature type="compositionally biased region" description="Polar residues" evidence="1">
    <location>
        <begin position="20"/>
        <end position="30"/>
    </location>
</feature>
<feature type="compositionally biased region" description="Basic and acidic residues" evidence="1">
    <location>
        <begin position="113"/>
        <end position="148"/>
    </location>
</feature>
<accession>A0ABR0KWI8</accession>
<feature type="compositionally biased region" description="Low complexity" evidence="1">
    <location>
        <begin position="8"/>
        <end position="19"/>
    </location>
</feature>
<dbReference type="Proteomes" id="UP001308179">
    <property type="component" value="Unassembled WGS sequence"/>
</dbReference>
<evidence type="ECO:0000313" key="2">
    <source>
        <dbReference type="EMBL" id="KAK5139648.1"/>
    </source>
</evidence>
<organism evidence="2 3">
    <name type="scientific">Rachicladosporium monterosium</name>
    <dbReference type="NCBI Taxonomy" id="1507873"/>
    <lineage>
        <taxon>Eukaryota</taxon>
        <taxon>Fungi</taxon>
        <taxon>Dikarya</taxon>
        <taxon>Ascomycota</taxon>
        <taxon>Pezizomycotina</taxon>
        <taxon>Dothideomycetes</taxon>
        <taxon>Dothideomycetidae</taxon>
        <taxon>Cladosporiales</taxon>
        <taxon>Cladosporiaceae</taxon>
        <taxon>Rachicladosporium</taxon>
    </lineage>
</organism>
<feature type="region of interest" description="Disordered" evidence="1">
    <location>
        <begin position="100"/>
        <end position="188"/>
    </location>
</feature>
<feature type="compositionally biased region" description="Basic and acidic residues" evidence="1">
    <location>
        <begin position="155"/>
        <end position="168"/>
    </location>
</feature>